<keyword evidence="5" id="KW-0805">Transcription regulation</keyword>
<keyword evidence="2" id="KW-0479">Metal-binding</keyword>
<accession>A0A9P4VPN3</accession>
<name>A0A9P4VPN3_9PEZI</name>
<dbReference type="AlphaFoldDB" id="A0A9P4VPN3"/>
<gene>
    <name evidence="10" type="ORF">M501DRAFT_168635</name>
</gene>
<evidence type="ECO:0000256" key="1">
    <source>
        <dbReference type="ARBA" id="ARBA00004123"/>
    </source>
</evidence>
<dbReference type="GO" id="GO:0005634">
    <property type="term" value="C:nucleus"/>
    <property type="evidence" value="ECO:0007669"/>
    <property type="project" value="UniProtKB-SubCell"/>
</dbReference>
<dbReference type="EMBL" id="MU006099">
    <property type="protein sequence ID" value="KAF2837480.1"/>
    <property type="molecule type" value="Genomic_DNA"/>
</dbReference>
<dbReference type="PRINTS" id="PR00617">
    <property type="entry name" value="COPPERFIST"/>
</dbReference>
<dbReference type="Pfam" id="PF00649">
    <property type="entry name" value="Copper-fist"/>
    <property type="match status" value="1"/>
</dbReference>
<evidence type="ECO:0000256" key="3">
    <source>
        <dbReference type="ARBA" id="ARBA00022833"/>
    </source>
</evidence>
<dbReference type="GO" id="GO:0000981">
    <property type="term" value="F:DNA-binding transcription factor activity, RNA polymerase II-specific"/>
    <property type="evidence" value="ECO:0007669"/>
    <property type="project" value="TreeGrafter"/>
</dbReference>
<dbReference type="InterPro" id="IPR001083">
    <property type="entry name" value="Cu_fist_DNA-bd_dom"/>
</dbReference>
<evidence type="ECO:0000313" key="11">
    <source>
        <dbReference type="Proteomes" id="UP000799429"/>
    </source>
</evidence>
<organism evidence="10 11">
    <name type="scientific">Patellaria atrata CBS 101060</name>
    <dbReference type="NCBI Taxonomy" id="1346257"/>
    <lineage>
        <taxon>Eukaryota</taxon>
        <taxon>Fungi</taxon>
        <taxon>Dikarya</taxon>
        <taxon>Ascomycota</taxon>
        <taxon>Pezizomycotina</taxon>
        <taxon>Dothideomycetes</taxon>
        <taxon>Dothideomycetes incertae sedis</taxon>
        <taxon>Patellariales</taxon>
        <taxon>Patellariaceae</taxon>
        <taxon>Patellaria</taxon>
    </lineage>
</organism>
<dbReference type="GO" id="GO:0000978">
    <property type="term" value="F:RNA polymerase II cis-regulatory region sequence-specific DNA binding"/>
    <property type="evidence" value="ECO:0007669"/>
    <property type="project" value="TreeGrafter"/>
</dbReference>
<dbReference type="GO" id="GO:0006878">
    <property type="term" value="P:intracellular copper ion homeostasis"/>
    <property type="evidence" value="ECO:0007669"/>
    <property type="project" value="TreeGrafter"/>
</dbReference>
<protein>
    <recommendedName>
        <fullName evidence="9">Copper-fist domain-containing protein</fullName>
    </recommendedName>
</protein>
<evidence type="ECO:0000259" key="9">
    <source>
        <dbReference type="PROSITE" id="PS50073"/>
    </source>
</evidence>
<keyword evidence="7" id="KW-0539">Nucleus</keyword>
<keyword evidence="4" id="KW-0186">Copper</keyword>
<evidence type="ECO:0000256" key="8">
    <source>
        <dbReference type="SAM" id="MobiDB-lite"/>
    </source>
</evidence>
<comment type="caution">
    <text evidence="10">The sequence shown here is derived from an EMBL/GenBank/DDBJ whole genome shotgun (WGS) entry which is preliminary data.</text>
</comment>
<keyword evidence="6" id="KW-0804">Transcription</keyword>
<dbReference type="GO" id="GO:0005507">
    <property type="term" value="F:copper ion binding"/>
    <property type="evidence" value="ECO:0007669"/>
    <property type="project" value="InterPro"/>
</dbReference>
<dbReference type="PANTHER" id="PTHR28088:SF5">
    <property type="entry name" value="TRANSCRIPTIONAL ACTIVATOR HAA1-RELATED"/>
    <property type="match status" value="1"/>
</dbReference>
<dbReference type="SMART" id="SM01090">
    <property type="entry name" value="Copper-fist"/>
    <property type="match status" value="1"/>
</dbReference>
<keyword evidence="3" id="KW-0862">Zinc</keyword>
<dbReference type="InterPro" id="IPR051763">
    <property type="entry name" value="Copper_Homeo_Regul"/>
</dbReference>
<dbReference type="Gene3D" id="3.90.430.10">
    <property type="entry name" value="Copper fist DNA-binding domain"/>
    <property type="match status" value="1"/>
</dbReference>
<feature type="domain" description="Copper-fist" evidence="9">
    <location>
        <begin position="1"/>
        <end position="40"/>
    </location>
</feature>
<evidence type="ECO:0000256" key="7">
    <source>
        <dbReference type="ARBA" id="ARBA00023242"/>
    </source>
</evidence>
<sequence>MPILDGVKYACESCIRGHRVSGCTHTDRELKHINPKGRPVRQCEHCRSARKSKSQHAKCDCGEKKEREKTTGALKHDGNTCVCFHGEKCTCGLKKAPSELKLDTSASRLAHPISKARPRATTTNSDTTLTFLANGHHMPCHRNNNSAHTSGLPYKIPRHHSNHGVPHGQLHTYYSPTHESPNFAFSSDAQLVRRSHDDLVSLNGGLPPYGNSSMAQSFDSLPLNGLNATGQLNTRTLNPFQDGGYIPNLTPALSDKERGTPFGNQVSDGPGGLFPFSGISSGLNPPFEDFSTSPSDHYIASPLDHDFGLHSAGINPSWGSIDLPLDPNKLSNSIEKPISHSGESNFYSVPGLTAPSSGSQSEIGDQPFFADNEVRTHPSRGVESFSWDDTPSSAEPPANRNSFASLQDYLSLQGRGPTSAPLPADRRSLDIDLMKGQSPNFLAILEPPRSAPAPNIPSPDPLDATPSYCIGSTPTTMASPVYSPVDYSMLTSAPRSMPLSTTTADSKISPNANLEDTNLDNAAWLNVDLNFDTANYDDQLNSSSFAWIG</sequence>
<dbReference type="PANTHER" id="PTHR28088">
    <property type="entry name" value="TRANSCRIPTIONAL ACTIVATOR HAA1-RELATED"/>
    <property type="match status" value="1"/>
</dbReference>
<dbReference type="GO" id="GO:0006879">
    <property type="term" value="P:intracellular iron ion homeostasis"/>
    <property type="evidence" value="ECO:0007669"/>
    <property type="project" value="TreeGrafter"/>
</dbReference>
<comment type="subcellular location">
    <subcellularLocation>
        <location evidence="1">Nucleus</location>
    </subcellularLocation>
</comment>
<dbReference type="SMART" id="SM00412">
    <property type="entry name" value="Cu_FIST"/>
    <property type="match status" value="1"/>
</dbReference>
<feature type="region of interest" description="Disordered" evidence="8">
    <location>
        <begin position="379"/>
        <end position="401"/>
    </location>
</feature>
<evidence type="ECO:0000256" key="5">
    <source>
        <dbReference type="ARBA" id="ARBA00023015"/>
    </source>
</evidence>
<evidence type="ECO:0000256" key="4">
    <source>
        <dbReference type="ARBA" id="ARBA00023008"/>
    </source>
</evidence>
<evidence type="ECO:0000256" key="6">
    <source>
        <dbReference type="ARBA" id="ARBA00023163"/>
    </source>
</evidence>
<dbReference type="Proteomes" id="UP000799429">
    <property type="component" value="Unassembled WGS sequence"/>
</dbReference>
<dbReference type="PROSITE" id="PS50073">
    <property type="entry name" value="COPPER_FIST_2"/>
    <property type="match status" value="1"/>
</dbReference>
<dbReference type="InterPro" id="IPR036395">
    <property type="entry name" value="Cu_fist_DNA-bd_dom_sf"/>
</dbReference>
<dbReference type="SUPFAM" id="SSF57879">
    <property type="entry name" value="Zinc domain conserved in yeast copper-regulated transcription factors"/>
    <property type="match status" value="1"/>
</dbReference>
<dbReference type="OrthoDB" id="5600085at2759"/>
<proteinExistence type="predicted"/>
<feature type="compositionally biased region" description="Polar residues" evidence="8">
    <location>
        <begin position="387"/>
        <end position="401"/>
    </location>
</feature>
<keyword evidence="11" id="KW-1185">Reference proteome</keyword>
<reference evidence="10" key="1">
    <citation type="journal article" date="2020" name="Stud. Mycol.">
        <title>101 Dothideomycetes genomes: a test case for predicting lifestyles and emergence of pathogens.</title>
        <authorList>
            <person name="Haridas S."/>
            <person name="Albert R."/>
            <person name="Binder M."/>
            <person name="Bloem J."/>
            <person name="Labutti K."/>
            <person name="Salamov A."/>
            <person name="Andreopoulos B."/>
            <person name="Baker S."/>
            <person name="Barry K."/>
            <person name="Bills G."/>
            <person name="Bluhm B."/>
            <person name="Cannon C."/>
            <person name="Castanera R."/>
            <person name="Culley D."/>
            <person name="Daum C."/>
            <person name="Ezra D."/>
            <person name="Gonzalez J."/>
            <person name="Henrissat B."/>
            <person name="Kuo A."/>
            <person name="Liang C."/>
            <person name="Lipzen A."/>
            <person name="Lutzoni F."/>
            <person name="Magnuson J."/>
            <person name="Mondo S."/>
            <person name="Nolan M."/>
            <person name="Ohm R."/>
            <person name="Pangilinan J."/>
            <person name="Park H.-J."/>
            <person name="Ramirez L."/>
            <person name="Alfaro M."/>
            <person name="Sun H."/>
            <person name="Tritt A."/>
            <person name="Yoshinaga Y."/>
            <person name="Zwiers L.-H."/>
            <person name="Turgeon B."/>
            <person name="Goodwin S."/>
            <person name="Spatafora J."/>
            <person name="Crous P."/>
            <person name="Grigoriev I."/>
        </authorList>
    </citation>
    <scope>NUCLEOTIDE SEQUENCE</scope>
    <source>
        <strain evidence="10">CBS 101060</strain>
    </source>
</reference>
<evidence type="ECO:0000313" key="10">
    <source>
        <dbReference type="EMBL" id="KAF2837480.1"/>
    </source>
</evidence>
<dbReference type="FunFam" id="3.90.430.10:FF:000001">
    <property type="entry name" value="Copper fist DNA-binding protein"/>
    <property type="match status" value="1"/>
</dbReference>
<dbReference type="GO" id="GO:0045944">
    <property type="term" value="P:positive regulation of transcription by RNA polymerase II"/>
    <property type="evidence" value="ECO:0007669"/>
    <property type="project" value="TreeGrafter"/>
</dbReference>
<evidence type="ECO:0000256" key="2">
    <source>
        <dbReference type="ARBA" id="ARBA00022723"/>
    </source>
</evidence>